<dbReference type="PROSITE" id="PS51257">
    <property type="entry name" value="PROKAR_LIPOPROTEIN"/>
    <property type="match status" value="1"/>
</dbReference>
<keyword evidence="2" id="KW-1185">Reference proteome</keyword>
<dbReference type="AlphaFoldDB" id="A0A7Y7III9"/>
<evidence type="ECO:0000313" key="1">
    <source>
        <dbReference type="EMBL" id="NVM95745.1"/>
    </source>
</evidence>
<accession>A0A7Y7III9</accession>
<comment type="caution">
    <text evidence="1">The sequence shown here is derived from an EMBL/GenBank/DDBJ whole genome shotgun (WGS) entry which is preliminary data.</text>
</comment>
<reference evidence="1 2" key="1">
    <citation type="submission" date="2020-02" db="EMBL/GenBank/DDBJ databases">
        <title>Genome sequence of strain AETb3-4.</title>
        <authorList>
            <person name="Gao J."/>
            <person name="Zhang X."/>
        </authorList>
    </citation>
    <scope>NUCLEOTIDE SEQUENCE [LARGE SCALE GENOMIC DNA]</scope>
    <source>
        <strain evidence="1 2">AETb3-4</strain>
    </source>
</reference>
<dbReference type="EMBL" id="JAAMFM010000019">
    <property type="protein sequence ID" value="NVM95745.1"/>
    <property type="molecule type" value="Genomic_DNA"/>
</dbReference>
<organism evidence="1 2">
    <name type="scientific">Arthrobacter wenxiniae</name>
    <dbReference type="NCBI Taxonomy" id="2713570"/>
    <lineage>
        <taxon>Bacteria</taxon>
        <taxon>Bacillati</taxon>
        <taxon>Actinomycetota</taxon>
        <taxon>Actinomycetes</taxon>
        <taxon>Micrococcales</taxon>
        <taxon>Micrococcaceae</taxon>
        <taxon>Arthrobacter</taxon>
    </lineage>
</organism>
<evidence type="ECO:0000313" key="2">
    <source>
        <dbReference type="Proteomes" id="UP000543556"/>
    </source>
</evidence>
<proteinExistence type="predicted"/>
<dbReference type="RefSeq" id="WP_176635469.1">
    <property type="nucleotide sequence ID" value="NZ_JAAMFM010000019.1"/>
</dbReference>
<sequence length="219" mass="22089">MRPIVFTSRPEDHASLLTALGLACTENHGDWLVFDSGDGKVGLHRAAAGSAEDGTVQLGFEIRDRGIFVRRTLADGTLAELLEAGRGPAARVTAPDGFSFLADPVADLAPRRPGPLSVVQQWHTPDVAAARKVLADIGARPGPPDADGRSPFRARNGGLVEVRHGEVSGVALALAYDGGPADLGALLAAAGVPATACGGGFAVQAPGGTVLHVGAAGGA</sequence>
<protein>
    <submittedName>
        <fullName evidence="1">VOC family protein</fullName>
    </submittedName>
</protein>
<dbReference type="Proteomes" id="UP000543556">
    <property type="component" value="Unassembled WGS sequence"/>
</dbReference>
<gene>
    <name evidence="1" type="ORF">G6034_12650</name>
</gene>
<name>A0A7Y7III9_9MICC</name>